<keyword evidence="10 14" id="KW-0067">ATP-binding</keyword>
<comment type="catalytic activity">
    <reaction evidence="12">
        <text>L-threonyl-[protein] + ATP = O-phospho-L-threonyl-[protein] + ADP + H(+)</text>
        <dbReference type="Rhea" id="RHEA:46608"/>
        <dbReference type="Rhea" id="RHEA-COMP:11060"/>
        <dbReference type="Rhea" id="RHEA-COMP:11605"/>
        <dbReference type="ChEBI" id="CHEBI:15378"/>
        <dbReference type="ChEBI" id="CHEBI:30013"/>
        <dbReference type="ChEBI" id="CHEBI:30616"/>
        <dbReference type="ChEBI" id="CHEBI:61977"/>
        <dbReference type="ChEBI" id="CHEBI:456216"/>
        <dbReference type="EC" id="2.7.11.1"/>
    </reaction>
</comment>
<keyword evidence="4" id="KW-0808">Transferase</keyword>
<evidence type="ECO:0000256" key="14">
    <source>
        <dbReference type="PROSITE-ProRule" id="PRU10141"/>
    </source>
</evidence>
<dbReference type="AlphaFoldDB" id="Q5CYR9"/>
<keyword evidence="3" id="KW-0723">Serine/threonine-protein kinase</keyword>
<dbReference type="InterPro" id="IPR002048">
    <property type="entry name" value="EF_hand_dom"/>
</dbReference>
<dbReference type="InParanoid" id="Q5CYR9"/>
<evidence type="ECO:0000256" key="10">
    <source>
        <dbReference type="ARBA" id="ARBA00022840"/>
    </source>
</evidence>
<evidence type="ECO:0000256" key="3">
    <source>
        <dbReference type="ARBA" id="ARBA00022527"/>
    </source>
</evidence>
<feature type="compositionally biased region" description="Low complexity" evidence="15">
    <location>
        <begin position="179"/>
        <end position="200"/>
    </location>
</feature>
<dbReference type="PANTHER" id="PTHR24349">
    <property type="entry name" value="SERINE/THREONINE-PROTEIN KINASE"/>
    <property type="match status" value="1"/>
</dbReference>
<feature type="region of interest" description="Disordered" evidence="15">
    <location>
        <begin position="1"/>
        <end position="54"/>
    </location>
</feature>
<evidence type="ECO:0000256" key="11">
    <source>
        <dbReference type="ARBA" id="ARBA00024334"/>
    </source>
</evidence>
<dbReference type="PROSITE" id="PS00018">
    <property type="entry name" value="EF_HAND_1"/>
    <property type="match status" value="3"/>
</dbReference>
<feature type="domain" description="EF-hand" evidence="17">
    <location>
        <begin position="819"/>
        <end position="854"/>
    </location>
</feature>
<dbReference type="CDD" id="cd00051">
    <property type="entry name" value="EFh"/>
    <property type="match status" value="2"/>
</dbReference>
<dbReference type="InterPro" id="IPR018247">
    <property type="entry name" value="EF_Hand_1_Ca_BS"/>
</dbReference>
<protein>
    <recommendedName>
        <fullName evidence="2">non-specific serine/threonine protein kinase</fullName>
        <ecNumber evidence="2">2.7.11.1</ecNumber>
    </recommendedName>
</protein>
<feature type="domain" description="EF-hand" evidence="17">
    <location>
        <begin position="888"/>
        <end position="923"/>
    </location>
</feature>
<organism evidence="18 19">
    <name type="scientific">Cryptosporidium parvum (strain Iowa II)</name>
    <dbReference type="NCBI Taxonomy" id="353152"/>
    <lineage>
        <taxon>Eukaryota</taxon>
        <taxon>Sar</taxon>
        <taxon>Alveolata</taxon>
        <taxon>Apicomplexa</taxon>
        <taxon>Conoidasida</taxon>
        <taxon>Coccidia</taxon>
        <taxon>Eucoccidiorida</taxon>
        <taxon>Eimeriorina</taxon>
        <taxon>Cryptosporidiidae</taxon>
        <taxon>Cryptosporidium</taxon>
    </lineage>
</organism>
<dbReference type="Gene3D" id="1.10.510.10">
    <property type="entry name" value="Transferase(Phosphotransferase) domain 1"/>
    <property type="match status" value="2"/>
</dbReference>
<evidence type="ECO:0000256" key="5">
    <source>
        <dbReference type="ARBA" id="ARBA00022723"/>
    </source>
</evidence>
<accession>Q5CYR9</accession>
<proteinExistence type="inferred from homology"/>
<evidence type="ECO:0000313" key="18">
    <source>
        <dbReference type="EMBL" id="EAK90682.1"/>
    </source>
</evidence>
<dbReference type="PROSITE" id="PS00107">
    <property type="entry name" value="PROTEIN_KINASE_ATP"/>
    <property type="match status" value="1"/>
</dbReference>
<reference evidence="18 19" key="1">
    <citation type="journal article" date="2004" name="Science">
        <title>Complete genome sequence of the apicomplexan, Cryptosporidium parvum.</title>
        <authorList>
            <person name="Abrahamsen M.S."/>
            <person name="Templeton T.J."/>
            <person name="Enomoto S."/>
            <person name="Abrahante J.E."/>
            <person name="Zhu G."/>
            <person name="Lancto C.A."/>
            <person name="Deng M."/>
            <person name="Liu C."/>
            <person name="Widmer G."/>
            <person name="Tzipori S."/>
            <person name="Buck G.A."/>
            <person name="Xu P."/>
            <person name="Bankier A.T."/>
            <person name="Dear P.H."/>
            <person name="Konfortov B.A."/>
            <person name="Spriggs H.F."/>
            <person name="Iyer L."/>
            <person name="Anantharaman V."/>
            <person name="Aravind L."/>
            <person name="Kapur V."/>
        </authorList>
    </citation>
    <scope>NUCLEOTIDE SEQUENCE [LARGE SCALE GENOMIC DNA]</scope>
    <source>
        <strain evidence="19">Iowa II</strain>
    </source>
</reference>
<evidence type="ECO:0000256" key="8">
    <source>
        <dbReference type="ARBA" id="ARBA00022777"/>
    </source>
</evidence>
<evidence type="ECO:0000259" key="16">
    <source>
        <dbReference type="PROSITE" id="PS50011"/>
    </source>
</evidence>
<dbReference type="KEGG" id="cpv:cgd7_1260"/>
<feature type="binding site" evidence="14">
    <location>
        <position position="432"/>
    </location>
    <ligand>
        <name>ATP</name>
        <dbReference type="ChEBI" id="CHEBI:30616"/>
    </ligand>
</feature>
<feature type="compositionally biased region" description="Low complexity" evidence="15">
    <location>
        <begin position="650"/>
        <end position="663"/>
    </location>
</feature>
<dbReference type="EMBL" id="AAEE01000001">
    <property type="protein sequence ID" value="EAK90682.1"/>
    <property type="molecule type" value="Genomic_DNA"/>
</dbReference>
<comment type="caution">
    <text evidence="18">The sequence shown here is derived from an EMBL/GenBank/DDBJ whole genome shotgun (WGS) entry which is preliminary data.</text>
</comment>
<dbReference type="EC" id="2.7.11.1" evidence="2"/>
<evidence type="ECO:0000259" key="17">
    <source>
        <dbReference type="PROSITE" id="PS50222"/>
    </source>
</evidence>
<dbReference type="GeneID" id="3371779"/>
<feature type="compositionally biased region" description="Low complexity" evidence="15">
    <location>
        <begin position="1"/>
        <end position="30"/>
    </location>
</feature>
<comment type="similarity">
    <text evidence="11">Belongs to the protein kinase superfamily. Ser/Thr protein kinase family. CDPK subfamily.</text>
</comment>
<evidence type="ECO:0000256" key="12">
    <source>
        <dbReference type="ARBA" id="ARBA00047899"/>
    </source>
</evidence>
<dbReference type="OMA" id="ECKNEHA"/>
<feature type="non-terminal residue" evidence="18">
    <location>
        <position position="1"/>
    </location>
</feature>
<feature type="region of interest" description="Disordered" evidence="15">
    <location>
        <begin position="172"/>
        <end position="200"/>
    </location>
</feature>
<comment type="cofactor">
    <cofactor evidence="1">
        <name>Mg(2+)</name>
        <dbReference type="ChEBI" id="CHEBI:18420"/>
    </cofactor>
</comment>
<dbReference type="InterPro" id="IPR017441">
    <property type="entry name" value="Protein_kinase_ATP_BS"/>
</dbReference>
<dbReference type="Pfam" id="PF13202">
    <property type="entry name" value="EF-hand_5"/>
    <property type="match status" value="1"/>
</dbReference>
<dbReference type="InterPro" id="IPR050205">
    <property type="entry name" value="CDPK_Ser/Thr_kinases"/>
</dbReference>
<dbReference type="GO" id="GO:0005509">
    <property type="term" value="F:calcium ion binding"/>
    <property type="evidence" value="ECO:0007669"/>
    <property type="project" value="InterPro"/>
</dbReference>
<dbReference type="SMART" id="SM00054">
    <property type="entry name" value="EFh"/>
    <property type="match status" value="5"/>
</dbReference>
<keyword evidence="7 14" id="KW-0547">Nucleotide-binding</keyword>
<keyword evidence="5" id="KW-0479">Metal-binding</keyword>
<dbReference type="FunFam" id="3.30.200.20:FF:000315">
    <property type="entry name" value="Calcium-dependent protein kinase 3"/>
    <property type="match status" value="1"/>
</dbReference>
<dbReference type="OrthoDB" id="346907at2759"/>
<sequence>KMTVATSSRRNSRRSSLSSESSLTSHTSSTKPKNSYIQKNSSVSGGNGTSHNCYSHKGRSGSGFGSSSSYENRAYLVSGGGSCIGNNTSMGNANGSLLAPNVQLDNLPSERVGNGSPNWALSADVCSLKDFKELIECKNEHAESVLRKYSGIKSVNGGRGIRQVLASIVRGSRTSKNRSSSVDSGSCGMVSSSTSTTTSSAALVSNLNRKNTTGGDINNTRIKIEDSIDGNGTIINDNNGSSTSNRECNILTGQPIQKAILTQRDIMELRGKIDKVLSTEDSFVRSALQSFQQFDFDGDGNLTIEELLDLLTTLGEHLALPPINRKVVANEISIRLNSKLTVDSSASESKMLISFPFFLKYYLSVLTTIRQKHFSSVKINGELQQNKAIRKHLVHEDDINDLYTFHYQLGTGTYGEVFLVTENYTRQRRVCKIVDKVKCRRKLDEIDHEVEILKQLDHPGLVHIYEVYEDRLNLYFILEFCAGGNLFHSLQDAIQSGFRFSEFHVSRIIQQILLAIRYLHLKRVVHKNLKPQNILLTNSFGSGNTSVKLVDFGLAEIFSSDEINLPELTTSNVSPSHFHSPLKSLPLSSSSSSSYITQDHIKTHNQAQPQAQIQGHTHNTSLSSISNQNRASEEGYLFASVDEVTGIHKSNSSHNSSPSSNSSLAQNLHQEESLASYPKYLDFTAPELLKGETFSYSLDVWSVGVIMYSVITGRHPFSGRSRAETRHNICFGIPAISEITCVSNACKSLLGKLLEKNPRERITVDEALSHDWFSISHSSYCEVDIGMPLLAHLKVYTRQSDLRHILIHMLSHQLALDTTQINMATSVFKSLDTDNDGVLSISELGSGLQKLGISSRESSMIIKAMDIDGNGIISYSEFITACHIWRRNEIRQLKSFFMKIDRNNQGKITREEFKQLLKAQKSKLLSNITKSFSSTNDVNYRTILPSSNQGVYTEWDSVLDEIDTNRDGLIDWKEFCTFIVDYFNTSRESLRACYNNSSISNISSTFSIDPPSVAGLSRRRDSGICPVQEANQHPPPHPSQLD</sequence>
<evidence type="ECO:0000256" key="7">
    <source>
        <dbReference type="ARBA" id="ARBA00022741"/>
    </source>
</evidence>
<feature type="region of interest" description="Disordered" evidence="15">
    <location>
        <begin position="604"/>
        <end position="626"/>
    </location>
</feature>
<evidence type="ECO:0000256" key="9">
    <source>
        <dbReference type="ARBA" id="ARBA00022837"/>
    </source>
</evidence>
<dbReference type="Gene3D" id="3.30.200.20">
    <property type="entry name" value="Phosphorylase Kinase, domain 1"/>
    <property type="match status" value="1"/>
</dbReference>
<dbReference type="Pfam" id="PF13499">
    <property type="entry name" value="EF-hand_7"/>
    <property type="match status" value="2"/>
</dbReference>
<keyword evidence="6" id="KW-0677">Repeat</keyword>
<name>Q5CYR9_CRYPI</name>
<dbReference type="Proteomes" id="UP000006726">
    <property type="component" value="Chromosome 7"/>
</dbReference>
<dbReference type="InterPro" id="IPR011009">
    <property type="entry name" value="Kinase-like_dom_sf"/>
</dbReference>
<dbReference type="GO" id="GO:0005524">
    <property type="term" value="F:ATP binding"/>
    <property type="evidence" value="ECO:0007669"/>
    <property type="project" value="UniProtKB-UniRule"/>
</dbReference>
<evidence type="ECO:0000256" key="1">
    <source>
        <dbReference type="ARBA" id="ARBA00001946"/>
    </source>
</evidence>
<dbReference type="SUPFAM" id="SSF47473">
    <property type="entry name" value="EF-hand"/>
    <property type="match status" value="2"/>
</dbReference>
<comment type="catalytic activity">
    <reaction evidence="13">
        <text>L-seryl-[protein] + ATP = O-phospho-L-seryl-[protein] + ADP + H(+)</text>
        <dbReference type="Rhea" id="RHEA:17989"/>
        <dbReference type="Rhea" id="RHEA-COMP:9863"/>
        <dbReference type="Rhea" id="RHEA-COMP:11604"/>
        <dbReference type="ChEBI" id="CHEBI:15378"/>
        <dbReference type="ChEBI" id="CHEBI:29999"/>
        <dbReference type="ChEBI" id="CHEBI:30616"/>
        <dbReference type="ChEBI" id="CHEBI:83421"/>
        <dbReference type="ChEBI" id="CHEBI:456216"/>
        <dbReference type="EC" id="2.7.11.1"/>
    </reaction>
</comment>
<keyword evidence="8 18" id="KW-0418">Kinase</keyword>
<feature type="domain" description="Protein kinase" evidence="16">
    <location>
        <begin position="403"/>
        <end position="773"/>
    </location>
</feature>
<dbReference type="STRING" id="353152.Q5CYR9"/>
<feature type="domain" description="EF-hand" evidence="17">
    <location>
        <begin position="282"/>
        <end position="317"/>
    </location>
</feature>
<evidence type="ECO:0000256" key="2">
    <source>
        <dbReference type="ARBA" id="ARBA00012513"/>
    </source>
</evidence>
<evidence type="ECO:0000256" key="6">
    <source>
        <dbReference type="ARBA" id="ARBA00022737"/>
    </source>
</evidence>
<dbReference type="Pfam" id="PF00069">
    <property type="entry name" value="Pkinase"/>
    <property type="match status" value="2"/>
</dbReference>
<evidence type="ECO:0000256" key="15">
    <source>
        <dbReference type="SAM" id="MobiDB-lite"/>
    </source>
</evidence>
<gene>
    <name evidence="18" type="ORF">cgd7_1260</name>
</gene>
<feature type="region of interest" description="Disordered" evidence="15">
    <location>
        <begin position="648"/>
        <end position="668"/>
    </location>
</feature>
<keyword evidence="9" id="KW-0106">Calcium</keyword>
<dbReference type="RefSeq" id="XP_628311.1">
    <property type="nucleotide sequence ID" value="XM_628309.1"/>
</dbReference>
<dbReference type="GO" id="GO:0004674">
    <property type="term" value="F:protein serine/threonine kinase activity"/>
    <property type="evidence" value="ECO:0007669"/>
    <property type="project" value="UniProtKB-KW"/>
</dbReference>
<dbReference type="SMR" id="Q5CYR9"/>
<evidence type="ECO:0000256" key="13">
    <source>
        <dbReference type="ARBA" id="ARBA00048679"/>
    </source>
</evidence>
<keyword evidence="19" id="KW-1185">Reference proteome</keyword>
<evidence type="ECO:0000256" key="4">
    <source>
        <dbReference type="ARBA" id="ARBA00022679"/>
    </source>
</evidence>
<dbReference type="PROSITE" id="PS50222">
    <property type="entry name" value="EF_HAND_2"/>
    <property type="match status" value="4"/>
</dbReference>
<dbReference type="SUPFAM" id="SSF56112">
    <property type="entry name" value="Protein kinase-like (PK-like)"/>
    <property type="match status" value="1"/>
</dbReference>
<dbReference type="InterPro" id="IPR011992">
    <property type="entry name" value="EF-hand-dom_pair"/>
</dbReference>
<dbReference type="Gene3D" id="1.10.238.10">
    <property type="entry name" value="EF-hand"/>
    <property type="match status" value="2"/>
</dbReference>
<feature type="compositionally biased region" description="Polar residues" evidence="15">
    <location>
        <begin position="31"/>
        <end position="53"/>
    </location>
</feature>
<feature type="domain" description="EF-hand" evidence="17">
    <location>
        <begin position="950"/>
        <end position="985"/>
    </location>
</feature>
<dbReference type="PROSITE" id="PS50011">
    <property type="entry name" value="PROTEIN_KINASE_DOM"/>
    <property type="match status" value="1"/>
</dbReference>
<evidence type="ECO:0000313" key="19">
    <source>
        <dbReference type="Proteomes" id="UP000006726"/>
    </source>
</evidence>
<dbReference type="InterPro" id="IPR000719">
    <property type="entry name" value="Prot_kinase_dom"/>
</dbReference>